<accession>A0A8J5Y150</accession>
<evidence type="ECO:0000313" key="3">
    <source>
        <dbReference type="Proteomes" id="UP000751190"/>
    </source>
</evidence>
<keyword evidence="1" id="KW-0732">Signal</keyword>
<dbReference type="AlphaFoldDB" id="A0A8J5Y150"/>
<dbReference type="Proteomes" id="UP000751190">
    <property type="component" value="Unassembled WGS sequence"/>
</dbReference>
<keyword evidence="3" id="KW-1185">Reference proteome</keyword>
<gene>
    <name evidence="2" type="ORF">KFE25_005899</name>
</gene>
<comment type="caution">
    <text evidence="2">The sequence shown here is derived from an EMBL/GenBank/DDBJ whole genome shotgun (WGS) entry which is preliminary data.</text>
</comment>
<evidence type="ECO:0000256" key="1">
    <source>
        <dbReference type="SAM" id="SignalP"/>
    </source>
</evidence>
<feature type="chain" id="PRO_5035159900" evidence="1">
    <location>
        <begin position="19"/>
        <end position="182"/>
    </location>
</feature>
<name>A0A8J5Y150_DIALT</name>
<reference evidence="2" key="1">
    <citation type="submission" date="2021-05" db="EMBL/GenBank/DDBJ databases">
        <title>The genome of the haptophyte Pavlova lutheri (Diacronema luteri, Pavlovales) - a model for lipid biosynthesis in eukaryotic algae.</title>
        <authorList>
            <person name="Hulatt C.J."/>
            <person name="Posewitz M.C."/>
        </authorList>
    </citation>
    <scope>NUCLEOTIDE SEQUENCE</scope>
    <source>
        <strain evidence="2">NIVA-4/92</strain>
    </source>
</reference>
<proteinExistence type="predicted"/>
<dbReference type="OrthoDB" id="10495122at2759"/>
<protein>
    <submittedName>
        <fullName evidence="2">Uncharacterized protein</fullName>
    </submittedName>
</protein>
<sequence>MALAILLLGGVSLVKHPGAPPAGPALSAIDRRCLVGSFAPLLALRPLASLAAADLPYLPPGQETEEFKSLDARATAFKREQIKYASDWQQLTSRLVSATTDAEAIDAFVALKKAFRESGRSNLPEGVSRDAFLKKVRRKQREMEADGKWEKPVRMEFLELKTAIDTSLRPKGMSDSGAPTFG</sequence>
<evidence type="ECO:0000313" key="2">
    <source>
        <dbReference type="EMBL" id="KAG8469444.1"/>
    </source>
</evidence>
<organism evidence="2 3">
    <name type="scientific">Diacronema lutheri</name>
    <name type="common">Unicellular marine alga</name>
    <name type="synonym">Monochrysis lutheri</name>
    <dbReference type="NCBI Taxonomy" id="2081491"/>
    <lineage>
        <taxon>Eukaryota</taxon>
        <taxon>Haptista</taxon>
        <taxon>Haptophyta</taxon>
        <taxon>Pavlovophyceae</taxon>
        <taxon>Pavlovales</taxon>
        <taxon>Pavlovaceae</taxon>
        <taxon>Diacronema</taxon>
    </lineage>
</organism>
<feature type="signal peptide" evidence="1">
    <location>
        <begin position="1"/>
        <end position="18"/>
    </location>
</feature>
<dbReference type="EMBL" id="JAGTXO010000002">
    <property type="protein sequence ID" value="KAG8469444.1"/>
    <property type="molecule type" value="Genomic_DNA"/>
</dbReference>